<name>A0A9N9PJ10_9GLOM</name>
<gene>
    <name evidence="1" type="ORF">CPELLU_LOCUS19710</name>
</gene>
<accession>A0A9N9PJ10</accession>
<evidence type="ECO:0000313" key="2">
    <source>
        <dbReference type="Proteomes" id="UP000789759"/>
    </source>
</evidence>
<organism evidence="1 2">
    <name type="scientific">Cetraspora pellucida</name>
    <dbReference type="NCBI Taxonomy" id="1433469"/>
    <lineage>
        <taxon>Eukaryota</taxon>
        <taxon>Fungi</taxon>
        <taxon>Fungi incertae sedis</taxon>
        <taxon>Mucoromycota</taxon>
        <taxon>Glomeromycotina</taxon>
        <taxon>Glomeromycetes</taxon>
        <taxon>Diversisporales</taxon>
        <taxon>Gigasporaceae</taxon>
        <taxon>Cetraspora</taxon>
    </lineage>
</organism>
<dbReference type="AlphaFoldDB" id="A0A9N9PJ10"/>
<dbReference type="OrthoDB" id="2986975at2759"/>
<evidence type="ECO:0000313" key="1">
    <source>
        <dbReference type="EMBL" id="CAG8821224.1"/>
    </source>
</evidence>
<protein>
    <submittedName>
        <fullName evidence="1">9194_t:CDS:1</fullName>
    </submittedName>
</protein>
<dbReference type="Proteomes" id="UP000789759">
    <property type="component" value="Unassembled WGS sequence"/>
</dbReference>
<reference evidence="1" key="1">
    <citation type="submission" date="2021-06" db="EMBL/GenBank/DDBJ databases">
        <authorList>
            <person name="Kallberg Y."/>
            <person name="Tangrot J."/>
            <person name="Rosling A."/>
        </authorList>
    </citation>
    <scope>NUCLEOTIDE SEQUENCE</scope>
    <source>
        <strain evidence="1">FL966</strain>
    </source>
</reference>
<feature type="non-terminal residue" evidence="1">
    <location>
        <position position="1"/>
    </location>
</feature>
<proteinExistence type="predicted"/>
<keyword evidence="2" id="KW-1185">Reference proteome</keyword>
<sequence>IIQDEQINNQHLDDATFLVTRNDIRVQLNFDTTVENARKRNKLLIYSCAEDTYCRHPLKGNMRKKFLSVSDTKENALSGILPLFIGMKVILTINICISDNMANGTSGIIKQIIYHENSIHFIDQDKKNHDSQKPP</sequence>
<dbReference type="EMBL" id="CAJVQA010050176">
    <property type="protein sequence ID" value="CAG8821224.1"/>
    <property type="molecule type" value="Genomic_DNA"/>
</dbReference>
<comment type="caution">
    <text evidence="1">The sequence shown here is derived from an EMBL/GenBank/DDBJ whole genome shotgun (WGS) entry which is preliminary data.</text>
</comment>